<dbReference type="Proteomes" id="UP001456224">
    <property type="component" value="Chromosome"/>
</dbReference>
<sequence length="136" mass="15069">MSSQVKYVNPKGCAPAQGLYSHIGTADGKLLFVAGQLSVGADGNVVGKNDFKAQFEQIFRNLGDVLRGMGGDFNNVVKFTTYFVHSQDIDLFMKLRAEYFPKWFKGAELPPNTLLVVDRLVKEDFLLEVEAIVHVA</sequence>
<organism evidence="2 4">
    <name type="scientific">Achromobacter veterisilvae</name>
    <dbReference type="NCBI Taxonomy" id="2069367"/>
    <lineage>
        <taxon>Bacteria</taxon>
        <taxon>Pseudomonadati</taxon>
        <taxon>Pseudomonadota</taxon>
        <taxon>Betaproteobacteria</taxon>
        <taxon>Burkholderiales</taxon>
        <taxon>Alcaligenaceae</taxon>
        <taxon>Achromobacter</taxon>
    </lineage>
</organism>
<accession>A0A446CGZ4</accession>
<keyword evidence="5" id="KW-1185">Reference proteome</keyword>
<dbReference type="SUPFAM" id="SSF55298">
    <property type="entry name" value="YjgF-like"/>
    <property type="match status" value="1"/>
</dbReference>
<dbReference type="GO" id="GO:0005829">
    <property type="term" value="C:cytosol"/>
    <property type="evidence" value="ECO:0007669"/>
    <property type="project" value="TreeGrafter"/>
</dbReference>
<reference evidence="2 4" key="1">
    <citation type="submission" date="2018-07" db="EMBL/GenBank/DDBJ databases">
        <authorList>
            <person name="Peeters C."/>
        </authorList>
    </citation>
    <scope>NUCLEOTIDE SEQUENCE [LARGE SCALE GENOMIC DNA]</scope>
    <source>
        <strain evidence="2 4">LMG 30378</strain>
    </source>
</reference>
<dbReference type="Pfam" id="PF01042">
    <property type="entry name" value="Ribonuc_L-PSP"/>
    <property type="match status" value="1"/>
</dbReference>
<protein>
    <submittedName>
        <fullName evidence="2">2-aminomuconate deaminase</fullName>
        <ecNumber evidence="2">3.5.99.5</ecNumber>
    </submittedName>
    <submittedName>
        <fullName evidence="3">RidA family protein</fullName>
        <ecNumber evidence="3">3.5.-.-</ecNumber>
    </submittedName>
</protein>
<dbReference type="Proteomes" id="UP000289465">
    <property type="component" value="Unassembled WGS sequence"/>
</dbReference>
<keyword evidence="2" id="KW-0378">Hydrolase</keyword>
<dbReference type="RefSeq" id="WP_129241129.1">
    <property type="nucleotide sequence ID" value="NZ_CP148753.1"/>
</dbReference>
<dbReference type="AlphaFoldDB" id="A0A446CGZ4"/>
<dbReference type="EMBL" id="CP148753">
    <property type="protein sequence ID" value="WXR73148.1"/>
    <property type="molecule type" value="Genomic_DNA"/>
</dbReference>
<evidence type="ECO:0000313" key="2">
    <source>
        <dbReference type="EMBL" id="SSW67053.1"/>
    </source>
</evidence>
<name>A0A446CGZ4_9BURK</name>
<comment type="similarity">
    <text evidence="1">Belongs to the RutC family.</text>
</comment>
<dbReference type="EMBL" id="UFQC01000011">
    <property type="protein sequence ID" value="SSW67053.1"/>
    <property type="molecule type" value="Genomic_DNA"/>
</dbReference>
<evidence type="ECO:0000313" key="3">
    <source>
        <dbReference type="EMBL" id="WXR73148.1"/>
    </source>
</evidence>
<dbReference type="CDD" id="cd00448">
    <property type="entry name" value="YjgF_YER057c_UK114_family"/>
    <property type="match status" value="1"/>
</dbReference>
<dbReference type="PANTHER" id="PTHR11803">
    <property type="entry name" value="2-IMINOBUTANOATE/2-IMINOPROPANOATE DEAMINASE RIDA"/>
    <property type="match status" value="1"/>
</dbReference>
<evidence type="ECO:0000313" key="5">
    <source>
        <dbReference type="Proteomes" id="UP001456224"/>
    </source>
</evidence>
<dbReference type="GO" id="GO:0050540">
    <property type="term" value="F:2-aminomuconate deaminase activity"/>
    <property type="evidence" value="ECO:0007669"/>
    <property type="project" value="UniProtKB-EC"/>
</dbReference>
<dbReference type="EC" id="3.5.99.5" evidence="2"/>
<evidence type="ECO:0000256" key="1">
    <source>
        <dbReference type="ARBA" id="ARBA00010552"/>
    </source>
</evidence>
<reference evidence="3 5" key="2">
    <citation type="submission" date="2024-03" db="EMBL/GenBank/DDBJ databases">
        <title>Reference genomes for the five species model microbial community.</title>
        <authorList>
            <person name="Padfield D."/>
        </authorList>
    </citation>
    <scope>NUCLEOTIDE SEQUENCE [LARGE SCALE GENOMIC DNA]</scope>
    <source>
        <strain evidence="3 5">AB1</strain>
    </source>
</reference>
<dbReference type="Gene3D" id="3.30.1330.40">
    <property type="entry name" value="RutC-like"/>
    <property type="match status" value="1"/>
</dbReference>
<proteinExistence type="inferred from homology"/>
<gene>
    <name evidence="2" type="primary">amnD_1</name>
    <name evidence="2" type="ORF">AVE30378_02424</name>
    <name evidence="3" type="ORF">WHX56_26490</name>
</gene>
<dbReference type="OrthoDB" id="9809792at2"/>
<dbReference type="InterPro" id="IPR035959">
    <property type="entry name" value="RutC-like_sf"/>
</dbReference>
<evidence type="ECO:0000313" key="4">
    <source>
        <dbReference type="Proteomes" id="UP000289465"/>
    </source>
</evidence>
<dbReference type="InterPro" id="IPR006175">
    <property type="entry name" value="YjgF/YER057c/UK114"/>
</dbReference>
<dbReference type="EC" id="3.5.-.-" evidence="3"/>
<dbReference type="PANTHER" id="PTHR11803:SF58">
    <property type="entry name" value="PROTEIN HMF1-RELATED"/>
    <property type="match status" value="1"/>
</dbReference>